<dbReference type="CDD" id="cd06595">
    <property type="entry name" value="GH31_u1"/>
    <property type="match status" value="1"/>
</dbReference>
<feature type="domain" description="Glycoside hydrolase family 31 TIM barrel" evidence="5">
    <location>
        <begin position="196"/>
        <end position="500"/>
    </location>
</feature>
<dbReference type="EMBL" id="ML992673">
    <property type="protein sequence ID" value="KAF2212340.1"/>
    <property type="molecule type" value="Genomic_DNA"/>
</dbReference>
<keyword evidence="8" id="KW-1185">Reference proteome</keyword>
<accession>A0A6A6FFX9</accession>
<keyword evidence="4 7" id="KW-0378">Hydrolase</keyword>
<sequence>MNDDKLSNDPIANPASTISGPNYRFTLLTPLVLRYEWSADNSFEDRPSTFATHRNFPSPDFRTIDSPNNLQIISPNFHLTYNKTRFSPHGLVVTFNAKLTDHGAEWRFGQQTDRLNLGGTARTLDLIDGRCDMGTGILSRAGYAVLDDSESMVFDDKTSFLTPRPEGDRVDGYIFAYGQDYKAAMEAFYAISGQQPVVPRWCLGNWWSRYYAYTEREYLALMRKFGSEGVPLSVAVIDMDWHWVKEEFVEHTGWTGYSWNKDLFPDPKGFLDKLHEMKLKTTLNDHPHSGVHSHEDVYEELAQALNHDTGHKDPIHFDPTSPEFMHAFLNVVHRGVEKDGVDFWWIDWQQGLQSRVPGFDPLWALNHFQYLDTQKSKPDSLPIIFSRYAGPGSHRYPVGFSGDTVASWKSLRFQPEFTATASNIGFGWWSHDIGGHLPGYRDDECAARWVQYGVYSPILRLHSTVNKWMSKEPWLYRSEYMEAMRDAMQFRHRLVPYIYSVNADGKSRLPLVQPLYWQYPERGVAYHYPNQYHFGPSMIVAPIVDPRDERSNLAEAKMWIPPRRHVDMFTGTVYDGDREVKVYRDLDRVPVLLPEGSIVPLDGEAIPGNGCLNPVGFEVLVVVGREGQFELVEDARDDQGPQGDNSTQRANVITFDQAAGRWCCDSGGKDWRFRFISSAIDPSAVQVSVDGAPFEEARVHKVAASASGHSDVVVEIPADLPASDKIEIQLGPNPQLAVLDHTEALETILRNYQTGFKHKDNIWTILKSRQTLSVQIGRLLSLELDEVFTGPIVELMLADSRWQGIVV</sequence>
<evidence type="ECO:0000259" key="5">
    <source>
        <dbReference type="Pfam" id="PF01055"/>
    </source>
</evidence>
<dbReference type="InterPro" id="IPR013780">
    <property type="entry name" value="Glyco_hydro_b"/>
</dbReference>
<dbReference type="InterPro" id="IPR048395">
    <property type="entry name" value="Glyco_hydro_31_C"/>
</dbReference>
<protein>
    <recommendedName>
        <fullName evidence="3">alpha-glucosidase</fullName>
        <ecNumber evidence="3">3.2.1.20</ecNumber>
    </recommendedName>
</protein>
<organism evidence="7 8">
    <name type="scientific">Cercospora zeae-maydis SCOH1-5</name>
    <dbReference type="NCBI Taxonomy" id="717836"/>
    <lineage>
        <taxon>Eukaryota</taxon>
        <taxon>Fungi</taxon>
        <taxon>Dikarya</taxon>
        <taxon>Ascomycota</taxon>
        <taxon>Pezizomycotina</taxon>
        <taxon>Dothideomycetes</taxon>
        <taxon>Dothideomycetidae</taxon>
        <taxon>Mycosphaerellales</taxon>
        <taxon>Mycosphaerellaceae</taxon>
        <taxon>Cercospora</taxon>
    </lineage>
</organism>
<dbReference type="Gene3D" id="3.20.20.80">
    <property type="entry name" value="Glycosidases"/>
    <property type="match status" value="1"/>
</dbReference>
<evidence type="ECO:0000256" key="1">
    <source>
        <dbReference type="ARBA" id="ARBA00001657"/>
    </source>
</evidence>
<dbReference type="PANTHER" id="PTHR22762">
    <property type="entry name" value="ALPHA-GLUCOSIDASE"/>
    <property type="match status" value="1"/>
</dbReference>
<evidence type="ECO:0000256" key="4">
    <source>
        <dbReference type="RuleBase" id="RU361185"/>
    </source>
</evidence>
<dbReference type="Pfam" id="PF01055">
    <property type="entry name" value="Glyco_hydro_31_2nd"/>
    <property type="match status" value="1"/>
</dbReference>
<gene>
    <name evidence="7" type="ORF">CERZMDRAFT_112059</name>
</gene>
<dbReference type="Pfam" id="PF21365">
    <property type="entry name" value="Glyco_hydro_31_3rd"/>
    <property type="match status" value="1"/>
</dbReference>
<dbReference type="GO" id="GO:0006491">
    <property type="term" value="P:N-glycan processing"/>
    <property type="evidence" value="ECO:0007669"/>
    <property type="project" value="TreeGrafter"/>
</dbReference>
<comment type="similarity">
    <text evidence="2 4">Belongs to the glycosyl hydrolase 31 family.</text>
</comment>
<evidence type="ECO:0000256" key="3">
    <source>
        <dbReference type="ARBA" id="ARBA00012741"/>
    </source>
</evidence>
<dbReference type="OrthoDB" id="1334205at2759"/>
<evidence type="ECO:0000256" key="2">
    <source>
        <dbReference type="ARBA" id="ARBA00007806"/>
    </source>
</evidence>
<reference evidence="7" key="1">
    <citation type="journal article" date="2020" name="Stud. Mycol.">
        <title>101 Dothideomycetes genomes: a test case for predicting lifestyles and emergence of pathogens.</title>
        <authorList>
            <person name="Haridas S."/>
            <person name="Albert R."/>
            <person name="Binder M."/>
            <person name="Bloem J."/>
            <person name="Labutti K."/>
            <person name="Salamov A."/>
            <person name="Andreopoulos B."/>
            <person name="Baker S."/>
            <person name="Barry K."/>
            <person name="Bills G."/>
            <person name="Bluhm B."/>
            <person name="Cannon C."/>
            <person name="Castanera R."/>
            <person name="Culley D."/>
            <person name="Daum C."/>
            <person name="Ezra D."/>
            <person name="Gonzalez J."/>
            <person name="Henrissat B."/>
            <person name="Kuo A."/>
            <person name="Liang C."/>
            <person name="Lipzen A."/>
            <person name="Lutzoni F."/>
            <person name="Magnuson J."/>
            <person name="Mondo S."/>
            <person name="Nolan M."/>
            <person name="Ohm R."/>
            <person name="Pangilinan J."/>
            <person name="Park H.-J."/>
            <person name="Ramirez L."/>
            <person name="Alfaro M."/>
            <person name="Sun H."/>
            <person name="Tritt A."/>
            <person name="Yoshinaga Y."/>
            <person name="Zwiers L.-H."/>
            <person name="Turgeon B."/>
            <person name="Goodwin S."/>
            <person name="Spatafora J."/>
            <person name="Crous P."/>
            <person name="Grigoriev I."/>
        </authorList>
    </citation>
    <scope>NUCLEOTIDE SEQUENCE</scope>
    <source>
        <strain evidence="7">SCOH1-5</strain>
    </source>
</reference>
<evidence type="ECO:0000313" key="8">
    <source>
        <dbReference type="Proteomes" id="UP000799539"/>
    </source>
</evidence>
<feature type="domain" description="Glycosyl hydrolase family 31 C-terminal" evidence="6">
    <location>
        <begin position="509"/>
        <end position="599"/>
    </location>
</feature>
<evidence type="ECO:0000259" key="6">
    <source>
        <dbReference type="Pfam" id="PF21365"/>
    </source>
</evidence>
<name>A0A6A6FFX9_9PEZI</name>
<dbReference type="InterPro" id="IPR017853">
    <property type="entry name" value="GH"/>
</dbReference>
<dbReference type="Gene3D" id="2.60.40.1180">
    <property type="entry name" value="Golgi alpha-mannosidase II"/>
    <property type="match status" value="1"/>
</dbReference>
<dbReference type="SUPFAM" id="SSF51011">
    <property type="entry name" value="Glycosyl hydrolase domain"/>
    <property type="match status" value="1"/>
</dbReference>
<dbReference type="Proteomes" id="UP000799539">
    <property type="component" value="Unassembled WGS sequence"/>
</dbReference>
<comment type="catalytic activity">
    <reaction evidence="1">
        <text>Hydrolysis of terminal, non-reducing (1-&gt;4)-linked alpha-D-glucose residues with release of alpha-D-glucose.</text>
        <dbReference type="EC" id="3.2.1.20"/>
    </reaction>
</comment>
<dbReference type="PANTHER" id="PTHR22762:SF89">
    <property type="entry name" value="ALPHA-XYLOSIDASE"/>
    <property type="match status" value="1"/>
</dbReference>
<proteinExistence type="inferred from homology"/>
<dbReference type="EC" id="3.2.1.20" evidence="3"/>
<dbReference type="SUPFAM" id="SSF51445">
    <property type="entry name" value="(Trans)glycosidases"/>
    <property type="match status" value="1"/>
</dbReference>
<dbReference type="InterPro" id="IPR000322">
    <property type="entry name" value="Glyco_hydro_31_TIM"/>
</dbReference>
<keyword evidence="4" id="KW-0326">Glycosidase</keyword>
<dbReference type="GO" id="GO:0005975">
    <property type="term" value="P:carbohydrate metabolic process"/>
    <property type="evidence" value="ECO:0007669"/>
    <property type="project" value="InterPro"/>
</dbReference>
<evidence type="ECO:0000313" key="7">
    <source>
        <dbReference type="EMBL" id="KAF2212340.1"/>
    </source>
</evidence>
<dbReference type="GO" id="GO:0004558">
    <property type="term" value="F:alpha-1,4-glucosidase activity"/>
    <property type="evidence" value="ECO:0007669"/>
    <property type="project" value="UniProtKB-EC"/>
</dbReference>
<dbReference type="AlphaFoldDB" id="A0A6A6FFX9"/>